<dbReference type="AlphaFoldDB" id="A0A8J3R5E1"/>
<comment type="caution">
    <text evidence="5">The sequence shown here is derived from an EMBL/GenBank/DDBJ whole genome shotgun (WGS) entry which is preliminary data.</text>
</comment>
<feature type="repeat" description="TPR" evidence="3">
    <location>
        <begin position="444"/>
        <end position="477"/>
    </location>
</feature>
<dbReference type="InterPro" id="IPR011990">
    <property type="entry name" value="TPR-like_helical_dom_sf"/>
</dbReference>
<dbReference type="RefSeq" id="WP_204010108.1">
    <property type="nucleotide sequence ID" value="NZ_BOOG01000004.1"/>
</dbReference>
<dbReference type="EMBL" id="BOOG01000004">
    <property type="protein sequence ID" value="GIH68085.1"/>
    <property type="molecule type" value="Genomic_DNA"/>
</dbReference>
<protein>
    <recommendedName>
        <fullName evidence="7">Tetratricopeptide repeat protein</fullName>
    </recommendedName>
</protein>
<dbReference type="PROSITE" id="PS50293">
    <property type="entry name" value="TPR_REGION"/>
    <property type="match status" value="2"/>
</dbReference>
<dbReference type="Pfam" id="PF13181">
    <property type="entry name" value="TPR_8"/>
    <property type="match status" value="1"/>
</dbReference>
<evidence type="ECO:0000256" key="3">
    <source>
        <dbReference type="PROSITE-ProRule" id="PRU00339"/>
    </source>
</evidence>
<evidence type="ECO:0000256" key="2">
    <source>
        <dbReference type="ARBA" id="ARBA00022803"/>
    </source>
</evidence>
<dbReference type="InterPro" id="IPR050498">
    <property type="entry name" value="Ycf3"/>
</dbReference>
<evidence type="ECO:0000256" key="4">
    <source>
        <dbReference type="SAM" id="MobiDB-lite"/>
    </source>
</evidence>
<name>A0A8J3R5E1_9ACTN</name>
<reference evidence="5" key="1">
    <citation type="submission" date="2021-01" db="EMBL/GenBank/DDBJ databases">
        <title>Whole genome shotgun sequence of Sphaerimonospora thailandensis NBRC 107569.</title>
        <authorList>
            <person name="Komaki H."/>
            <person name="Tamura T."/>
        </authorList>
    </citation>
    <scope>NUCLEOTIDE SEQUENCE</scope>
    <source>
        <strain evidence="5">NBRC 107569</strain>
    </source>
</reference>
<feature type="repeat" description="TPR" evidence="3">
    <location>
        <begin position="512"/>
        <end position="545"/>
    </location>
</feature>
<proteinExistence type="predicted"/>
<sequence length="703" mass="76990">MGNHCWIRAGRRRDRELFREGLDLPPVLAVLDAHRRLRGPYTAAGALMRSIVPDALKRRPELGPAHNIEILTSAPELAHLVPPMWTSLEWTAKKGERTRFYSRLHTLNIANGLAELLREQLRASGGEPRTLVFENVHHADPTDQEFVAVLLRRGDLGGLTVVVGTGPEPIADPPGEIAISLARVLERHAVRVDAPAGSDSDPDAAKGARAYVDSDGTADDPRLLAAYRRLDDAERARLHDERAAELAALGEFSLSLGAIPYHAQHGGDPAGAGLTALRVAMDHCRGIGLYQAAADLGLRGRAIVDRHAQEEQWWHFTNATSTTLASLGRADEAMAIYDEARAVSVDPLVHMELAYSTAMLYARHYPEPRRDYQRARAWMNLSISIASLAEDPKKRAFHTVFGHNGLALVEVRQGGAEEALRMLEDGMVRLDRELDPGEHALHRAVLRYNRAQVLGMMGRLEESLSDYQTVVELDPDFPEHHFNVGNILRRLGRDEEAIAAYERALRLSPPFPEAYYNLGDARLELGDVEGALADFGYTLELDPAHLDARINRAGLLCELGRSDDAWAEVTAGLELAPANAHLLCLKGRLLAERDDHDGAREAVSAAIDGDGRLAEAWALRGELGYAAGDLAAAASDLDRAVELGGTPEMRFNRAVVRQEAGRYADAAADYEIVLAATGEEDCRERLDFCLTALRGQDRADLSA</sequence>
<evidence type="ECO:0008006" key="7">
    <source>
        <dbReference type="Google" id="ProtNLM"/>
    </source>
</evidence>
<dbReference type="Pfam" id="PF13432">
    <property type="entry name" value="TPR_16"/>
    <property type="match status" value="1"/>
</dbReference>
<accession>A0A8J3R5E1</accession>
<keyword evidence="2 3" id="KW-0802">TPR repeat</keyword>
<evidence type="ECO:0000313" key="6">
    <source>
        <dbReference type="Proteomes" id="UP000610966"/>
    </source>
</evidence>
<feature type="region of interest" description="Disordered" evidence="4">
    <location>
        <begin position="193"/>
        <end position="213"/>
    </location>
</feature>
<dbReference type="Proteomes" id="UP000610966">
    <property type="component" value="Unassembled WGS sequence"/>
</dbReference>
<dbReference type="PANTHER" id="PTHR44858">
    <property type="entry name" value="TETRATRICOPEPTIDE REPEAT PROTEIN 6"/>
    <property type="match status" value="1"/>
</dbReference>
<dbReference type="SUPFAM" id="SSF48452">
    <property type="entry name" value="TPR-like"/>
    <property type="match status" value="1"/>
</dbReference>
<dbReference type="InterPro" id="IPR019734">
    <property type="entry name" value="TPR_rpt"/>
</dbReference>
<organism evidence="5 6">
    <name type="scientific">Sphaerimonospora thailandensis</name>
    <dbReference type="NCBI Taxonomy" id="795644"/>
    <lineage>
        <taxon>Bacteria</taxon>
        <taxon>Bacillati</taxon>
        <taxon>Actinomycetota</taxon>
        <taxon>Actinomycetes</taxon>
        <taxon>Streptosporangiales</taxon>
        <taxon>Streptosporangiaceae</taxon>
        <taxon>Sphaerimonospora</taxon>
    </lineage>
</organism>
<gene>
    <name evidence="5" type="ORF">Mth01_03380</name>
</gene>
<dbReference type="Pfam" id="PF13414">
    <property type="entry name" value="TPR_11"/>
    <property type="match status" value="1"/>
</dbReference>
<dbReference type="Gene3D" id="1.25.40.10">
    <property type="entry name" value="Tetratricopeptide repeat domain"/>
    <property type="match status" value="3"/>
</dbReference>
<dbReference type="SMART" id="SM00028">
    <property type="entry name" value="TPR"/>
    <property type="match status" value="7"/>
</dbReference>
<dbReference type="PROSITE" id="PS50005">
    <property type="entry name" value="TPR"/>
    <property type="match status" value="3"/>
</dbReference>
<keyword evidence="1" id="KW-0677">Repeat</keyword>
<feature type="repeat" description="TPR" evidence="3">
    <location>
        <begin position="478"/>
        <end position="511"/>
    </location>
</feature>
<evidence type="ECO:0000256" key="1">
    <source>
        <dbReference type="ARBA" id="ARBA00022737"/>
    </source>
</evidence>
<keyword evidence="6" id="KW-1185">Reference proteome</keyword>
<evidence type="ECO:0000313" key="5">
    <source>
        <dbReference type="EMBL" id="GIH68085.1"/>
    </source>
</evidence>
<dbReference type="PANTHER" id="PTHR44858:SF1">
    <property type="entry name" value="UDP-N-ACETYLGLUCOSAMINE--PEPTIDE N-ACETYLGLUCOSAMINYLTRANSFERASE SPINDLY-RELATED"/>
    <property type="match status" value="1"/>
</dbReference>